<dbReference type="EMBL" id="FOIQ01000004">
    <property type="protein sequence ID" value="SEW14270.1"/>
    <property type="molecule type" value="Genomic_DNA"/>
</dbReference>
<comment type="similarity">
    <text evidence="2">Belongs to the bacteroidetes fimbrillin superfamily. FimB/Mfa2 family.</text>
</comment>
<comment type="subcellular location">
    <subcellularLocation>
        <location evidence="1">Cell outer membrane</location>
    </subcellularLocation>
</comment>
<keyword evidence="7" id="KW-0449">Lipoprotein</keyword>
<feature type="region of interest" description="Disordered" evidence="8">
    <location>
        <begin position="318"/>
        <end position="338"/>
    </location>
</feature>
<dbReference type="Gene3D" id="2.60.40.2100">
    <property type="match status" value="1"/>
</dbReference>
<sequence>MFQDFFHTFANGIIGFPCVANIISKLKNERPMKSFLVSFLTIVYGLLTLCSCGKEVLIEDSDEANSRLTIQTRGIDDSEDTFIATPVRLYVFASDGKCVTIQTLEDEETPFSIDLPVGVYDIYAIGGAEDSRLVLPTQENASKTSIIRPQEGKMLDDLMTGHATVTLSANDTNLLTLGMERKVIRIKSIVIKDVPDMVTDVSVSISPLYESLLLNGSWQGENGSITIPLKRQTDGSTWKERIADIYAMPSVGKPTITVNIGNNHYSYTCAEELTANYKINIEGQYADNHYGSNVRLSGTMTGVTWAGEKSIKFRFDETGSKNLTDDDDEEEEEETTVSNNTLKAGSFYKECYVLAVNGNQVTLLSPLKENRFLETNDSQNVKEEKIKARLAEWTVNGIDATWRLPTLSEAILLYAAKDARYPNGAKVIFFMNSANKASYLYDNGNSYACFSDNSGEIELNKDIASIAYLRPVTTITF</sequence>
<evidence type="ECO:0000256" key="6">
    <source>
        <dbReference type="ARBA" id="ARBA00023237"/>
    </source>
</evidence>
<proteinExistence type="inferred from homology"/>
<dbReference type="GO" id="GO:0009279">
    <property type="term" value="C:cell outer membrane"/>
    <property type="evidence" value="ECO:0007669"/>
    <property type="project" value="UniProtKB-SubCell"/>
</dbReference>
<accession>A0A1I0PJ91</accession>
<dbReference type="Pfam" id="PF08842">
    <property type="entry name" value="Mfa2"/>
    <property type="match status" value="1"/>
</dbReference>
<evidence type="ECO:0000313" key="10">
    <source>
        <dbReference type="Proteomes" id="UP000199373"/>
    </source>
</evidence>
<dbReference type="AlphaFoldDB" id="A0A1I0PJ91"/>
<evidence type="ECO:0000256" key="7">
    <source>
        <dbReference type="ARBA" id="ARBA00023288"/>
    </source>
</evidence>
<organism evidence="9 10">
    <name type="scientific">Prevotella aff. ruminicola Tc2-24</name>
    <dbReference type="NCBI Taxonomy" id="81582"/>
    <lineage>
        <taxon>Bacteria</taxon>
        <taxon>Pseudomonadati</taxon>
        <taxon>Bacteroidota</taxon>
        <taxon>Bacteroidia</taxon>
        <taxon>Bacteroidales</taxon>
        <taxon>Prevotellaceae</taxon>
        <taxon>Prevotella</taxon>
    </lineage>
</organism>
<evidence type="ECO:0000256" key="4">
    <source>
        <dbReference type="ARBA" id="ARBA00023136"/>
    </source>
</evidence>
<gene>
    <name evidence="9" type="ORF">SAMN04487850_1795</name>
</gene>
<evidence type="ECO:0000256" key="2">
    <source>
        <dbReference type="ARBA" id="ARBA00007248"/>
    </source>
</evidence>
<keyword evidence="5" id="KW-0564">Palmitate</keyword>
<reference evidence="9 10" key="1">
    <citation type="submission" date="2016-10" db="EMBL/GenBank/DDBJ databases">
        <authorList>
            <person name="de Groot N.N."/>
        </authorList>
    </citation>
    <scope>NUCLEOTIDE SEQUENCE [LARGE SCALE GENOMIC DNA]</scope>
    <source>
        <strain evidence="9 10">TC2-24</strain>
    </source>
</reference>
<keyword evidence="3" id="KW-0732">Signal</keyword>
<dbReference type="Proteomes" id="UP000199373">
    <property type="component" value="Unassembled WGS sequence"/>
</dbReference>
<evidence type="ECO:0000256" key="8">
    <source>
        <dbReference type="SAM" id="MobiDB-lite"/>
    </source>
</evidence>
<keyword evidence="4" id="KW-0472">Membrane</keyword>
<protein>
    <submittedName>
        <fullName evidence="9">Fimbrillin-A associated anchor protein Mfa1 and Mfa2</fullName>
    </submittedName>
</protein>
<evidence type="ECO:0000256" key="3">
    <source>
        <dbReference type="ARBA" id="ARBA00022729"/>
    </source>
</evidence>
<feature type="compositionally biased region" description="Acidic residues" evidence="8">
    <location>
        <begin position="325"/>
        <end position="335"/>
    </location>
</feature>
<keyword evidence="10" id="KW-1185">Reference proteome</keyword>
<keyword evidence="6" id="KW-0998">Cell outer membrane</keyword>
<evidence type="ECO:0000256" key="1">
    <source>
        <dbReference type="ARBA" id="ARBA00004442"/>
    </source>
</evidence>
<evidence type="ECO:0000256" key="5">
    <source>
        <dbReference type="ARBA" id="ARBA00023139"/>
    </source>
</evidence>
<evidence type="ECO:0000313" key="9">
    <source>
        <dbReference type="EMBL" id="SEW14270.1"/>
    </source>
</evidence>
<name>A0A1I0PJ91_9BACT</name>
<dbReference type="InterPro" id="IPR014941">
    <property type="entry name" value="FimB/Mfa2/Mfa3"/>
</dbReference>